<feature type="region of interest" description="Disordered" evidence="1">
    <location>
        <begin position="308"/>
        <end position="332"/>
    </location>
</feature>
<protein>
    <recommendedName>
        <fullName evidence="5">Proteophosphoglycan ppg4</fullName>
    </recommendedName>
</protein>
<evidence type="ECO:0008006" key="5">
    <source>
        <dbReference type="Google" id="ProtNLM"/>
    </source>
</evidence>
<evidence type="ECO:0000256" key="1">
    <source>
        <dbReference type="SAM" id="MobiDB-lite"/>
    </source>
</evidence>
<name>A0A511KF17_RHOTO</name>
<feature type="signal peptide" evidence="2">
    <location>
        <begin position="1"/>
        <end position="19"/>
    </location>
</feature>
<evidence type="ECO:0000313" key="4">
    <source>
        <dbReference type="Proteomes" id="UP000321518"/>
    </source>
</evidence>
<feature type="region of interest" description="Disordered" evidence="1">
    <location>
        <begin position="102"/>
        <end position="145"/>
    </location>
</feature>
<dbReference type="OrthoDB" id="2528823at2759"/>
<reference evidence="3 4" key="1">
    <citation type="submission" date="2019-07" db="EMBL/GenBank/DDBJ databases">
        <title>Rhodotorula toruloides NBRC10032 genome sequencing.</title>
        <authorList>
            <person name="Shida Y."/>
            <person name="Takaku H."/>
            <person name="Ogasawara W."/>
            <person name="Mori K."/>
        </authorList>
    </citation>
    <scope>NUCLEOTIDE SEQUENCE [LARGE SCALE GENOMIC DNA]</scope>
    <source>
        <strain evidence="3 4">NBRC10032</strain>
    </source>
</reference>
<feature type="region of interest" description="Disordered" evidence="1">
    <location>
        <begin position="224"/>
        <end position="263"/>
    </location>
</feature>
<dbReference type="EMBL" id="BJWK01000005">
    <property type="protein sequence ID" value="GEM08525.1"/>
    <property type="molecule type" value="Genomic_DNA"/>
</dbReference>
<feature type="compositionally biased region" description="Low complexity" evidence="1">
    <location>
        <begin position="224"/>
        <end position="238"/>
    </location>
</feature>
<organism evidence="3 4">
    <name type="scientific">Rhodotorula toruloides</name>
    <name type="common">Yeast</name>
    <name type="synonym">Rhodosporidium toruloides</name>
    <dbReference type="NCBI Taxonomy" id="5286"/>
    <lineage>
        <taxon>Eukaryota</taxon>
        <taxon>Fungi</taxon>
        <taxon>Dikarya</taxon>
        <taxon>Basidiomycota</taxon>
        <taxon>Pucciniomycotina</taxon>
        <taxon>Microbotryomycetes</taxon>
        <taxon>Sporidiobolales</taxon>
        <taxon>Sporidiobolaceae</taxon>
        <taxon>Rhodotorula</taxon>
    </lineage>
</organism>
<feature type="compositionally biased region" description="Low complexity" evidence="1">
    <location>
        <begin position="116"/>
        <end position="126"/>
    </location>
</feature>
<comment type="caution">
    <text evidence="3">The sequence shown here is derived from an EMBL/GenBank/DDBJ whole genome shotgun (WGS) entry which is preliminary data.</text>
</comment>
<gene>
    <name evidence="3" type="ORF">Rt10032_c05g2542</name>
</gene>
<feature type="chain" id="PRO_5021828176" description="Proteophosphoglycan ppg4" evidence="2">
    <location>
        <begin position="20"/>
        <end position="344"/>
    </location>
</feature>
<dbReference type="AlphaFoldDB" id="A0A511KF17"/>
<feature type="region of interest" description="Disordered" evidence="1">
    <location>
        <begin position="183"/>
        <end position="203"/>
    </location>
</feature>
<dbReference type="Proteomes" id="UP000321518">
    <property type="component" value="Unassembled WGS sequence"/>
</dbReference>
<accession>A0A511KF17</accession>
<feature type="compositionally biased region" description="Polar residues" evidence="1">
    <location>
        <begin position="253"/>
        <end position="263"/>
    </location>
</feature>
<keyword evidence="2" id="KW-0732">Signal</keyword>
<sequence>MQLPTALVVLLSLASLSHALPMARQRPSPRDINISHTSLVNGTTSTHSIPSSVLPAELRKAIEGSDININLTTDRVKRAAGVNNSTINLTVISSRALIDRKARGDELRRERTSKRSAPASSSPAAPQHHNIHIDASSNGAGGVGGIHNSTVNINLHSTTTTTSSARKARRKVALGDHSVLVDVSSSSSSAETGAEGGIEDSTVHVNILPPRALTKSTGHHSIVVDSSSLSESDAAQSSTTTGSHSAVVDTSAGPASNGTASGVKNSTINLTVIAPKDSPAPADAEVPSLARLSKRALPAFQAWSSSIQQRDPAASSGDESVNVPAVAGHNHSSRARMVRIVKRA</sequence>
<proteinExistence type="predicted"/>
<evidence type="ECO:0000256" key="2">
    <source>
        <dbReference type="SAM" id="SignalP"/>
    </source>
</evidence>
<evidence type="ECO:0000313" key="3">
    <source>
        <dbReference type="EMBL" id="GEM08525.1"/>
    </source>
</evidence>